<comment type="caution">
    <text evidence="9">The sequence shown here is derived from an EMBL/GenBank/DDBJ whole genome shotgun (WGS) entry which is preliminary data.</text>
</comment>
<dbReference type="GO" id="GO:0006998">
    <property type="term" value="P:nuclear envelope organization"/>
    <property type="evidence" value="ECO:0007669"/>
    <property type="project" value="TreeGrafter"/>
</dbReference>
<gene>
    <name evidence="9" type="ORF">BTJ68_07360</name>
</gene>
<feature type="transmembrane region" description="Helical" evidence="7">
    <location>
        <begin position="278"/>
        <end position="301"/>
    </location>
</feature>
<dbReference type="AlphaFoldDB" id="A0A1Z5T7K2"/>
<evidence type="ECO:0000256" key="3">
    <source>
        <dbReference type="ARBA" id="ARBA00022692"/>
    </source>
</evidence>
<dbReference type="InterPro" id="IPR005605">
    <property type="entry name" value="Spo7"/>
</dbReference>
<dbReference type="InterPro" id="IPR010573">
    <property type="entry name" value="MFS_Str1/Tri12-like"/>
</dbReference>
<evidence type="ECO:0000256" key="5">
    <source>
        <dbReference type="ARBA" id="ARBA00023136"/>
    </source>
</evidence>
<dbReference type="GO" id="GO:0004721">
    <property type="term" value="F:phosphoprotein phosphatase activity"/>
    <property type="evidence" value="ECO:0007669"/>
    <property type="project" value="TreeGrafter"/>
</dbReference>
<dbReference type="VEuPathDB" id="FungiDB:BTJ68_07360"/>
<feature type="transmembrane region" description="Helical" evidence="7">
    <location>
        <begin position="166"/>
        <end position="186"/>
    </location>
</feature>
<feature type="region of interest" description="Disordered" evidence="6">
    <location>
        <begin position="959"/>
        <end position="1088"/>
    </location>
</feature>
<comment type="subcellular location">
    <subcellularLocation>
        <location evidence="1">Membrane</location>
        <topology evidence="1">Multi-pass membrane protein</topology>
    </subcellularLocation>
</comment>
<feature type="region of interest" description="Disordered" evidence="6">
    <location>
        <begin position="646"/>
        <end position="686"/>
    </location>
</feature>
<evidence type="ECO:0000259" key="8">
    <source>
        <dbReference type="PROSITE" id="PS50850"/>
    </source>
</evidence>
<name>A0A1Z5T7K2_HORWE</name>
<dbReference type="InParanoid" id="A0A1Z5T7K2"/>
<sequence length="1088" mass="120084">MGTTAPQKGKVGERDCIISQTFVPHSARFSGSTTGSPCLRCKPDISFFSFPSLQDLDSSGWSVMAQVFHDKDGTKHHNMEGSSRDGSPVEKLEHAEPGYGHERDERAMQDLEDENPNVYHHMCFKLFTGLTAMSFLWVGSQIPLYLFGALLPDIYTDIGGAERYQWMVIGYLIPNASLCPFVGALSDMFGRRWVAAVGQVLLIVGPIVTATANTMNTAIGGQVISGLGAGLNELIALAGTAELVPTRKRGSYVGAVVFTILPFCPSVLWAQLIAKASVWRYVGALIAAWNAVGLILLIVGYKDPVRLTPVRPKKEILREVDWIGGFLSTAGVTMFMAGMQWGASQYPWSSIHVLVPFVIGIMLIINFFVYEVCIAKYPMVPGALFHKARRTMTFILLITFFSGGNFFVLLLFYPTQIYNMYGDNHLDIGLRALPIGFGIIFGAVIALVAIPVTKGRTTIVMIISTIIMTAGTGAMSVGETWNLPTVLGIVSMASLGVGAVIIPCSIIAQLACPHELVGTITSITLAIRYVGGAIGFTAYYNVFYHKFTAAATTIVGGALAGRVSNDLPTIVELVTLAGEARFEEARHIIMTSSKILEPYNSQYGMDLLINKTQEAFALAYRWPYWMSIAFGGICIIVKGQPPPNVSPDQVAQTAKSSAPAPSITAPHPPPAHTHQSSPYPYDPRDSLPSSPPQIYLNLLILESSLRLQYLSLRARLRLHLLLFGALLSWVSLFTYLLFFRPREDGSGVGGSVYWVVETTEKLGWCGGVVTLCLFWGTGMYDRGVKWPRKFVGTTNRGLRGFNMKVVVVRGSFLTEIKGWLGVLDPMGLFREQKVNFQIVPKDIEAGKEHWNHHASRHGLVEEDLAPSGDVLKLLLLPKPFSPDFREGWENYRMEYWEKENARRTELRKVVKARQKEVARREGGWIWWTGWRGWRNVRVFSSKSRRQLDLEKLALKEKPSVDRLKEKQRRREDQLRSGSHSRSSSRSTTPTPEPDGRLPRRAGEERTRRGSSSTGTARRPRKQGGSQGGSRLSATETLMQEADAAPPLPLTKRSSVAAELPPDESQEVKSEDGSPPLITTEIKQEPAEA</sequence>
<dbReference type="PROSITE" id="PS50850">
    <property type="entry name" value="MFS"/>
    <property type="match status" value="1"/>
</dbReference>
<dbReference type="Pfam" id="PF03907">
    <property type="entry name" value="Spo7"/>
    <property type="match status" value="1"/>
</dbReference>
<organism evidence="9 10">
    <name type="scientific">Hortaea werneckii EXF-2000</name>
    <dbReference type="NCBI Taxonomy" id="1157616"/>
    <lineage>
        <taxon>Eukaryota</taxon>
        <taxon>Fungi</taxon>
        <taxon>Dikarya</taxon>
        <taxon>Ascomycota</taxon>
        <taxon>Pezizomycotina</taxon>
        <taxon>Dothideomycetes</taxon>
        <taxon>Dothideomycetidae</taxon>
        <taxon>Mycosphaerellales</taxon>
        <taxon>Teratosphaeriaceae</taxon>
        <taxon>Hortaea</taxon>
    </lineage>
</organism>
<accession>A0A1Z5T7K2</accession>
<dbReference type="PROSITE" id="PS00216">
    <property type="entry name" value="SUGAR_TRANSPORT_1"/>
    <property type="match status" value="1"/>
</dbReference>
<keyword evidence="3 7" id="KW-0812">Transmembrane</keyword>
<dbReference type="Proteomes" id="UP000194280">
    <property type="component" value="Unassembled WGS sequence"/>
</dbReference>
<keyword evidence="10" id="KW-1185">Reference proteome</keyword>
<feature type="region of interest" description="Disordered" evidence="6">
    <location>
        <begin position="73"/>
        <end position="94"/>
    </location>
</feature>
<feature type="transmembrane region" description="Helical" evidence="7">
    <location>
        <begin position="433"/>
        <end position="452"/>
    </location>
</feature>
<feature type="transmembrane region" description="Helical" evidence="7">
    <location>
        <begin position="218"/>
        <end position="240"/>
    </location>
</feature>
<evidence type="ECO:0000256" key="4">
    <source>
        <dbReference type="ARBA" id="ARBA00022989"/>
    </source>
</evidence>
<evidence type="ECO:0000256" key="1">
    <source>
        <dbReference type="ARBA" id="ARBA00004141"/>
    </source>
</evidence>
<feature type="compositionally biased region" description="Polar residues" evidence="6">
    <location>
        <begin position="1028"/>
        <end position="1037"/>
    </location>
</feature>
<feature type="transmembrane region" description="Helical" evidence="7">
    <location>
        <begin position="322"/>
        <end position="341"/>
    </location>
</feature>
<keyword evidence="2" id="KW-0813">Transport</keyword>
<evidence type="ECO:0000313" key="10">
    <source>
        <dbReference type="Proteomes" id="UP000194280"/>
    </source>
</evidence>
<feature type="domain" description="Major facilitator superfamily (MFS) profile" evidence="8">
    <location>
        <begin position="127"/>
        <end position="568"/>
    </location>
</feature>
<proteinExistence type="predicted"/>
<dbReference type="Pfam" id="PF06609">
    <property type="entry name" value="TRI12"/>
    <property type="match status" value="1"/>
</dbReference>
<feature type="transmembrane region" description="Helical" evidence="7">
    <location>
        <begin position="193"/>
        <end position="212"/>
    </location>
</feature>
<evidence type="ECO:0000256" key="7">
    <source>
        <dbReference type="SAM" id="Phobius"/>
    </source>
</evidence>
<feature type="transmembrane region" description="Helical" evidence="7">
    <location>
        <begin position="252"/>
        <end position="272"/>
    </location>
</feature>
<evidence type="ECO:0000256" key="2">
    <source>
        <dbReference type="ARBA" id="ARBA00022448"/>
    </source>
</evidence>
<reference evidence="9 10" key="1">
    <citation type="submission" date="2017-01" db="EMBL/GenBank/DDBJ databases">
        <title>The recent genome duplication of the halophilic yeast Hortaea werneckii: insights from long-read sequencing.</title>
        <authorList>
            <person name="Sinha S."/>
            <person name="Flibotte S."/>
            <person name="Neira M."/>
            <person name="Lenassi M."/>
            <person name="Gostincar C."/>
            <person name="Stajich J.E."/>
            <person name="Nislow C.E."/>
        </authorList>
    </citation>
    <scope>NUCLEOTIDE SEQUENCE [LARGE SCALE GENOMIC DNA]</scope>
    <source>
        <strain evidence="9 10">EXF-2000</strain>
    </source>
</reference>
<dbReference type="InterPro" id="IPR020846">
    <property type="entry name" value="MFS_dom"/>
</dbReference>
<evidence type="ECO:0000256" key="6">
    <source>
        <dbReference type="SAM" id="MobiDB-lite"/>
    </source>
</evidence>
<feature type="transmembrane region" description="Helical" evidence="7">
    <location>
        <begin position="720"/>
        <end position="741"/>
    </location>
</feature>
<dbReference type="EMBL" id="MUNK01000102">
    <property type="protein sequence ID" value="OTA32005.1"/>
    <property type="molecule type" value="Genomic_DNA"/>
</dbReference>
<feature type="transmembrane region" description="Helical" evidence="7">
    <location>
        <begin position="483"/>
        <end position="508"/>
    </location>
</feature>
<feature type="compositionally biased region" description="Low complexity" evidence="6">
    <location>
        <begin position="653"/>
        <end position="665"/>
    </location>
</feature>
<evidence type="ECO:0000313" key="9">
    <source>
        <dbReference type="EMBL" id="OTA32005.1"/>
    </source>
</evidence>
<feature type="compositionally biased region" description="Low complexity" evidence="6">
    <location>
        <begin position="975"/>
        <end position="986"/>
    </location>
</feature>
<feature type="transmembrane region" description="Helical" evidence="7">
    <location>
        <begin position="459"/>
        <end position="477"/>
    </location>
</feature>
<dbReference type="GO" id="GO:0022857">
    <property type="term" value="F:transmembrane transporter activity"/>
    <property type="evidence" value="ECO:0007669"/>
    <property type="project" value="InterPro"/>
</dbReference>
<dbReference type="InterPro" id="IPR005829">
    <property type="entry name" value="Sugar_transporter_CS"/>
</dbReference>
<dbReference type="GO" id="GO:0019888">
    <property type="term" value="F:protein phosphatase regulator activity"/>
    <property type="evidence" value="ECO:0007669"/>
    <property type="project" value="InterPro"/>
</dbReference>
<protein>
    <recommendedName>
        <fullName evidence="8">Major facilitator superfamily (MFS) profile domain-containing protein</fullName>
    </recommendedName>
</protein>
<keyword evidence="5 7" id="KW-0472">Membrane</keyword>
<dbReference type="PANTHER" id="PTHR28249">
    <property type="entry name" value="SPORULATION-SPECIFIC PROTEIN SPO7"/>
    <property type="match status" value="1"/>
</dbReference>
<dbReference type="SUPFAM" id="SSF103473">
    <property type="entry name" value="MFS general substrate transporter"/>
    <property type="match status" value="1"/>
</dbReference>
<feature type="transmembrane region" description="Helical" evidence="7">
    <location>
        <begin position="353"/>
        <end position="373"/>
    </location>
</feature>
<dbReference type="OrthoDB" id="4161376at2759"/>
<dbReference type="PANTHER" id="PTHR28249:SF1">
    <property type="entry name" value="SPORULATION-SPECIFIC PROTEIN SPO7"/>
    <property type="match status" value="1"/>
</dbReference>
<feature type="transmembrane region" description="Helical" evidence="7">
    <location>
        <begin position="126"/>
        <end position="146"/>
    </location>
</feature>
<feature type="compositionally biased region" description="Basic and acidic residues" evidence="6">
    <location>
        <begin position="959"/>
        <end position="974"/>
    </location>
</feature>
<keyword evidence="4 7" id="KW-1133">Transmembrane helix</keyword>
<dbReference type="InterPro" id="IPR036259">
    <property type="entry name" value="MFS_trans_sf"/>
</dbReference>
<dbReference type="Gene3D" id="1.20.1250.20">
    <property type="entry name" value="MFS general substrate transporter like domains"/>
    <property type="match status" value="1"/>
</dbReference>
<feature type="transmembrane region" description="Helical" evidence="7">
    <location>
        <begin position="394"/>
        <end position="413"/>
    </location>
</feature>
<dbReference type="GO" id="GO:0071595">
    <property type="term" value="C:Nem1-Spo7 phosphatase complex"/>
    <property type="evidence" value="ECO:0007669"/>
    <property type="project" value="TreeGrafter"/>
</dbReference>
<feature type="compositionally biased region" description="Basic and acidic residues" evidence="6">
    <location>
        <begin position="993"/>
        <end position="1007"/>
    </location>
</feature>